<dbReference type="GO" id="GO:0000287">
    <property type="term" value="F:magnesium ion binding"/>
    <property type="evidence" value="ECO:0007669"/>
    <property type="project" value="UniProtKB-UniRule"/>
</dbReference>
<dbReference type="GO" id="GO:0004588">
    <property type="term" value="F:orotate phosphoribosyltransferase activity"/>
    <property type="evidence" value="ECO:0007669"/>
    <property type="project" value="UniProtKB-UniRule"/>
</dbReference>
<comment type="pathway">
    <text evidence="1 6">Pyrimidine metabolism; UMP biosynthesis via de novo pathway; UMP from orotate: step 1/2.</text>
</comment>
<dbReference type="HAMAP" id="MF_01208">
    <property type="entry name" value="PyrE"/>
    <property type="match status" value="1"/>
</dbReference>
<feature type="binding site" description="in other chain" evidence="6">
    <location>
        <begin position="126"/>
        <end position="134"/>
    </location>
    <ligand>
        <name>5-phospho-alpha-D-ribose 1-diphosphate</name>
        <dbReference type="ChEBI" id="CHEBI:58017"/>
        <note>ligand shared between dimeric partners</note>
    </ligand>
</feature>
<accession>A0A0G1DLN6</accession>
<dbReference type="AlphaFoldDB" id="A0A0G1DLN6"/>
<dbReference type="Gene3D" id="3.40.50.2020">
    <property type="match status" value="1"/>
</dbReference>
<comment type="function">
    <text evidence="6">Catalyzes the transfer of a ribosyl phosphate group from 5-phosphoribose 1-diphosphate to orotate, leading to the formation of orotidine monophosphate (OMP).</text>
</comment>
<dbReference type="EMBL" id="LCFP01000001">
    <property type="protein sequence ID" value="KKS98497.1"/>
    <property type="molecule type" value="Genomic_DNA"/>
</dbReference>
<organism evidence="7 8">
    <name type="scientific">Candidatus Gottesmanbacteria bacterium GW2011_GWA2_43_14</name>
    <dbReference type="NCBI Taxonomy" id="1618443"/>
    <lineage>
        <taxon>Bacteria</taxon>
        <taxon>Candidatus Gottesmaniibacteriota</taxon>
    </lineage>
</organism>
<sequence length="218" mass="24514">MNRKVAVEAAKLLLEINAMTFRFNPPYTFTSGLKSPVYLDNRLIISYPEIRRQIINYYIETIKSDIGLENVDWISATASAAIPHGAWVADRLKLPMVFVRPSTKTYGKGGKVEGYLLKGSKVLIVEDHISSAESVSDNAKSIRDMGGLVEYCIATTTYETEKSIDNLKEAKIKLVTLTTGKVIVETAREMHKITQEEKEKIDLWFKDPPNWAMKQGLA</sequence>
<comment type="caution">
    <text evidence="6">Lacks conserved residue(s) required for the propagation of feature annotation.</text>
</comment>
<dbReference type="PANTHER" id="PTHR19278:SF9">
    <property type="entry name" value="URIDINE 5'-MONOPHOSPHATE SYNTHASE"/>
    <property type="match status" value="1"/>
</dbReference>
<keyword evidence="3 6" id="KW-0328">Glycosyltransferase</keyword>
<gene>
    <name evidence="6 7" type="primary">pyrE</name>
    <name evidence="7" type="ORF">UV73_C0001G0018</name>
</gene>
<evidence type="ECO:0000256" key="2">
    <source>
        <dbReference type="ARBA" id="ARBA00011971"/>
    </source>
</evidence>
<evidence type="ECO:0000256" key="1">
    <source>
        <dbReference type="ARBA" id="ARBA00004889"/>
    </source>
</evidence>
<keyword evidence="6" id="KW-0460">Magnesium</keyword>
<feature type="binding site" evidence="6">
    <location>
        <position position="130"/>
    </location>
    <ligand>
        <name>orotate</name>
        <dbReference type="ChEBI" id="CHEBI:30839"/>
    </ligand>
</feature>
<dbReference type="GO" id="GO:0044205">
    <property type="term" value="P:'de novo' UMP biosynthetic process"/>
    <property type="evidence" value="ECO:0007669"/>
    <property type="project" value="UniProtKB-UniRule"/>
</dbReference>
<reference evidence="7 8" key="1">
    <citation type="journal article" date="2015" name="Nature">
        <title>rRNA introns, odd ribosomes, and small enigmatic genomes across a large radiation of phyla.</title>
        <authorList>
            <person name="Brown C.T."/>
            <person name="Hug L.A."/>
            <person name="Thomas B.C."/>
            <person name="Sharon I."/>
            <person name="Castelle C.J."/>
            <person name="Singh A."/>
            <person name="Wilkins M.J."/>
            <person name="Williams K.H."/>
            <person name="Banfield J.F."/>
        </authorList>
    </citation>
    <scope>NUCLEOTIDE SEQUENCE [LARGE SCALE GENOMIC DNA]</scope>
</reference>
<evidence type="ECO:0000313" key="8">
    <source>
        <dbReference type="Proteomes" id="UP000034894"/>
    </source>
</evidence>
<comment type="similarity">
    <text evidence="6">Belongs to the purine/pyrimidine phosphoribosyltransferase family. PyrE subfamily.</text>
</comment>
<feature type="binding site" evidence="6">
    <location>
        <position position="100"/>
    </location>
    <ligand>
        <name>5-phospho-alpha-D-ribose 1-diphosphate</name>
        <dbReference type="ChEBI" id="CHEBI:58017"/>
        <note>ligand shared between dimeric partners</note>
    </ligand>
</feature>
<protein>
    <recommendedName>
        <fullName evidence="2 6">Orotate phosphoribosyltransferase</fullName>
        <shortName evidence="6">OPRT</shortName>
        <shortName evidence="6">OPRTase</shortName>
        <ecNumber evidence="2 6">2.4.2.10</ecNumber>
    </recommendedName>
</protein>
<name>A0A0G1DLN6_9BACT</name>
<dbReference type="NCBIfam" id="TIGR00336">
    <property type="entry name" value="pyrE"/>
    <property type="match status" value="1"/>
</dbReference>
<evidence type="ECO:0000256" key="5">
    <source>
        <dbReference type="ARBA" id="ARBA00022975"/>
    </source>
</evidence>
<dbReference type="PANTHER" id="PTHR19278">
    <property type="entry name" value="OROTATE PHOSPHORIBOSYLTRANSFERASE"/>
    <property type="match status" value="1"/>
</dbReference>
<feature type="binding site" evidence="6">
    <location>
        <position position="104"/>
    </location>
    <ligand>
        <name>5-phospho-alpha-D-ribose 1-diphosphate</name>
        <dbReference type="ChEBI" id="CHEBI:58017"/>
        <note>ligand shared between dimeric partners</note>
    </ligand>
</feature>
<comment type="caution">
    <text evidence="7">The sequence shown here is derived from an EMBL/GenBank/DDBJ whole genome shotgun (WGS) entry which is preliminary data.</text>
</comment>
<dbReference type="SUPFAM" id="SSF53271">
    <property type="entry name" value="PRTase-like"/>
    <property type="match status" value="1"/>
</dbReference>
<keyword evidence="4 6" id="KW-0808">Transferase</keyword>
<dbReference type="EC" id="2.4.2.10" evidence="2 6"/>
<dbReference type="STRING" id="1618443.UV73_C0001G0018"/>
<evidence type="ECO:0000256" key="4">
    <source>
        <dbReference type="ARBA" id="ARBA00022679"/>
    </source>
</evidence>
<evidence type="ECO:0000256" key="3">
    <source>
        <dbReference type="ARBA" id="ARBA00022676"/>
    </source>
</evidence>
<proteinExistence type="inferred from homology"/>
<dbReference type="CDD" id="cd06223">
    <property type="entry name" value="PRTases_typeI"/>
    <property type="match status" value="1"/>
</dbReference>
<keyword evidence="5 6" id="KW-0665">Pyrimidine biosynthesis</keyword>
<dbReference type="GO" id="GO:0019856">
    <property type="term" value="P:pyrimidine nucleobase biosynthetic process"/>
    <property type="evidence" value="ECO:0007669"/>
    <property type="project" value="TreeGrafter"/>
</dbReference>
<evidence type="ECO:0000256" key="6">
    <source>
        <dbReference type="HAMAP-Rule" id="MF_01208"/>
    </source>
</evidence>
<dbReference type="InterPro" id="IPR000836">
    <property type="entry name" value="PRTase_dom"/>
</dbReference>
<comment type="subunit">
    <text evidence="6">Homodimer.</text>
</comment>
<dbReference type="UniPathway" id="UPA00070">
    <property type="reaction ID" value="UER00119"/>
</dbReference>
<dbReference type="Proteomes" id="UP000034894">
    <property type="component" value="Unassembled WGS sequence"/>
</dbReference>
<dbReference type="InterPro" id="IPR029057">
    <property type="entry name" value="PRTase-like"/>
</dbReference>
<comment type="catalytic activity">
    <reaction evidence="6">
        <text>orotidine 5'-phosphate + diphosphate = orotate + 5-phospho-alpha-D-ribose 1-diphosphate</text>
        <dbReference type="Rhea" id="RHEA:10380"/>
        <dbReference type="ChEBI" id="CHEBI:30839"/>
        <dbReference type="ChEBI" id="CHEBI:33019"/>
        <dbReference type="ChEBI" id="CHEBI:57538"/>
        <dbReference type="ChEBI" id="CHEBI:58017"/>
        <dbReference type="EC" id="2.4.2.10"/>
    </reaction>
</comment>
<dbReference type="InterPro" id="IPR023031">
    <property type="entry name" value="OPRT"/>
</dbReference>
<comment type="cofactor">
    <cofactor evidence="6">
        <name>Mg(2+)</name>
        <dbReference type="ChEBI" id="CHEBI:18420"/>
    </cofactor>
</comment>
<evidence type="ECO:0000313" key="7">
    <source>
        <dbReference type="EMBL" id="KKS98497.1"/>
    </source>
</evidence>
<dbReference type="InterPro" id="IPR004467">
    <property type="entry name" value="Or_phspho_trans_dom"/>
</dbReference>